<evidence type="ECO:0000313" key="4">
    <source>
        <dbReference type="Proteomes" id="UP000799757"/>
    </source>
</evidence>
<dbReference type="InterPro" id="IPR023213">
    <property type="entry name" value="CAT-like_dom_sf"/>
</dbReference>
<dbReference type="PANTHER" id="PTHR31896">
    <property type="entry name" value="FAMILY REGULATORY PROTEIN, PUTATIVE (AFU_ORTHOLOGUE AFUA_3G14730)-RELATED"/>
    <property type="match status" value="1"/>
</dbReference>
<dbReference type="PANTHER" id="PTHR31896:SF64">
    <property type="entry name" value="TRICHOTHECENE 3-O-ACETYLTRANSFERASE"/>
    <property type="match status" value="1"/>
</dbReference>
<accession>A0A6A6WP64</accession>
<keyword evidence="4" id="KW-1185">Reference proteome</keyword>
<sequence>MTSLNMDLDILGEQPALFRLYTQLLFIFPLTISTTQESITLTIKRGLERLSKSFPWIAGQVVNLGPEPHGSDIFKIITFDTMPRLVVKDYTSDGSVPSLEDLREAEFPFSMLGEEVWAPCPTIAGLSFDPTKPSGSSSEPAPVFLLQISFIRGGMVLCVNAQHNVMDMTGQGHVIALLSKACRGGEFMDEEVRIGNMERKNMIPLLGGDWRPGPELEMQILKEEKEKEKEAAPAPDIISNPKPNFPPKCRWSYFTFSASSLQSLKSLSTTTLPQGTSYITTDDALSAFVFQSVLRARSTRLDPNATVKFARAIDVRKSLSIPPSYPGILQNMTYHSYTLSALLSLPLGEIAAEMRKHVDVAKLAYATRSLATFLQSEPGNRHKANFTAKMNPEKDVMLSSWSKIEGYGLDFGLGLGMPVAVRRPRFVPVESLFYLMPKGLNGEIALAACLREGDLERLRGDGEFVGVGKYVG</sequence>
<dbReference type="InterPro" id="IPR054710">
    <property type="entry name" value="Tri101-like_N"/>
</dbReference>
<dbReference type="EMBL" id="MU002730">
    <property type="protein sequence ID" value="KAF2785691.1"/>
    <property type="molecule type" value="Genomic_DNA"/>
</dbReference>
<dbReference type="GO" id="GO:0016740">
    <property type="term" value="F:transferase activity"/>
    <property type="evidence" value="ECO:0007669"/>
    <property type="project" value="UniProtKB-KW"/>
</dbReference>
<dbReference type="Gene3D" id="3.30.559.10">
    <property type="entry name" value="Chloramphenicol acetyltransferase-like domain"/>
    <property type="match status" value="2"/>
</dbReference>
<dbReference type="OrthoDB" id="1862401at2759"/>
<dbReference type="Proteomes" id="UP000799757">
    <property type="component" value="Unassembled WGS sequence"/>
</dbReference>
<evidence type="ECO:0000259" key="2">
    <source>
        <dbReference type="Pfam" id="PF22664"/>
    </source>
</evidence>
<organism evidence="3 4">
    <name type="scientific">Melanomma pulvis-pyrius CBS 109.77</name>
    <dbReference type="NCBI Taxonomy" id="1314802"/>
    <lineage>
        <taxon>Eukaryota</taxon>
        <taxon>Fungi</taxon>
        <taxon>Dikarya</taxon>
        <taxon>Ascomycota</taxon>
        <taxon>Pezizomycotina</taxon>
        <taxon>Dothideomycetes</taxon>
        <taxon>Pleosporomycetidae</taxon>
        <taxon>Pleosporales</taxon>
        <taxon>Melanommataceae</taxon>
        <taxon>Melanomma</taxon>
    </lineage>
</organism>
<protein>
    <submittedName>
        <fullName evidence="3">Trichothecene 3-O-acetyltransferase</fullName>
    </submittedName>
</protein>
<dbReference type="InterPro" id="IPR051283">
    <property type="entry name" value="Sec_Metabolite_Acyltrans"/>
</dbReference>
<feature type="domain" description="Trichothecene 3-O-acetyltransferase-like N-terminal" evidence="2">
    <location>
        <begin position="20"/>
        <end position="182"/>
    </location>
</feature>
<dbReference type="AlphaFoldDB" id="A0A6A6WP64"/>
<evidence type="ECO:0000256" key="1">
    <source>
        <dbReference type="ARBA" id="ARBA00022679"/>
    </source>
</evidence>
<reference evidence="3" key="1">
    <citation type="journal article" date="2020" name="Stud. Mycol.">
        <title>101 Dothideomycetes genomes: a test case for predicting lifestyles and emergence of pathogens.</title>
        <authorList>
            <person name="Haridas S."/>
            <person name="Albert R."/>
            <person name="Binder M."/>
            <person name="Bloem J."/>
            <person name="Labutti K."/>
            <person name="Salamov A."/>
            <person name="Andreopoulos B."/>
            <person name="Baker S."/>
            <person name="Barry K."/>
            <person name="Bills G."/>
            <person name="Bluhm B."/>
            <person name="Cannon C."/>
            <person name="Castanera R."/>
            <person name="Culley D."/>
            <person name="Daum C."/>
            <person name="Ezra D."/>
            <person name="Gonzalez J."/>
            <person name="Henrissat B."/>
            <person name="Kuo A."/>
            <person name="Liang C."/>
            <person name="Lipzen A."/>
            <person name="Lutzoni F."/>
            <person name="Magnuson J."/>
            <person name="Mondo S."/>
            <person name="Nolan M."/>
            <person name="Ohm R."/>
            <person name="Pangilinan J."/>
            <person name="Park H.-J."/>
            <person name="Ramirez L."/>
            <person name="Alfaro M."/>
            <person name="Sun H."/>
            <person name="Tritt A."/>
            <person name="Yoshinaga Y."/>
            <person name="Zwiers L.-H."/>
            <person name="Turgeon B."/>
            <person name="Goodwin S."/>
            <person name="Spatafora J."/>
            <person name="Crous P."/>
            <person name="Grigoriev I."/>
        </authorList>
    </citation>
    <scope>NUCLEOTIDE SEQUENCE</scope>
    <source>
        <strain evidence="3">CBS 109.77</strain>
    </source>
</reference>
<evidence type="ECO:0000313" key="3">
    <source>
        <dbReference type="EMBL" id="KAF2785691.1"/>
    </source>
</evidence>
<gene>
    <name evidence="3" type="ORF">K505DRAFT_330849</name>
</gene>
<proteinExistence type="predicted"/>
<keyword evidence="1 3" id="KW-0808">Transferase</keyword>
<dbReference type="Pfam" id="PF22664">
    <property type="entry name" value="TRI-like_N"/>
    <property type="match status" value="1"/>
</dbReference>
<name>A0A6A6WP64_9PLEO</name>